<dbReference type="SUPFAM" id="SSF46689">
    <property type="entry name" value="Homeodomain-like"/>
    <property type="match status" value="1"/>
</dbReference>
<name>A0ABY9XZ31_9FLAO</name>
<dbReference type="Pfam" id="PF02518">
    <property type="entry name" value="HATPase_c"/>
    <property type="match status" value="1"/>
</dbReference>
<reference evidence="11 12" key="1">
    <citation type="submission" date="2023-09" db="EMBL/GenBank/DDBJ databases">
        <title>Thalassobella suaedae gen. nov., sp. nov., a marine bacterium of the family Flavobacteriaceae isolated from a halophyte Suaeda japonica.</title>
        <authorList>
            <person name="Lee S.Y."/>
            <person name="Hwang C.Y."/>
        </authorList>
    </citation>
    <scope>NUCLEOTIDE SEQUENCE [LARGE SCALE GENOMIC DNA]</scope>
    <source>
        <strain evidence="11 12">HL-DH14</strain>
    </source>
</reference>
<dbReference type="Gene3D" id="3.40.50.2300">
    <property type="match status" value="1"/>
</dbReference>
<dbReference type="PROSITE" id="PS50109">
    <property type="entry name" value="HIS_KIN"/>
    <property type="match status" value="1"/>
</dbReference>
<dbReference type="InterPro" id="IPR009057">
    <property type="entry name" value="Homeodomain-like_sf"/>
</dbReference>
<sequence length="509" mass="58416">MYYTNISHEFKTPLTLISCYIQDIIDDKKISNETKLSTKKIQKSTTYLLNLVEQILDFRKIREEKMKLHLIQTNIVKFVKNIHSQFMPLATQEGIKLIFDFKEKEISGYIDVKILKKVIYNLLSNAIKFTPTKKSIKMSLKLVDNNNFIKIKIKDQGYGISEEDKKHLFERFSKSENSSGIGLFYVKELISCHKGTITADSILAKGTTFTIHIPISKNYYSGEDIEISDIVVNESNFYEPKLGTAINITGQEILKPQAYSILVVDDNDEMRDYLCNKFKRFFNVFSAQNGKEGVELATKEIPDVIVCDLMMPLMDGISAIKLLRENFNTCHIPIILLTANSSEHKKIEGIKTGADDFITKPFNFKYLKLKIDALISQRNKIIQSFSKNPELSLDILTNTDKDKKFIEQVKQIVEDNIGESDFGIKFITSKVGLSRTVFYKKMKEITGETPHEFISTIQMKKAALLLKNTNYTISEVSIICGFNDANYFAKIFKKYFGKTPKSYQLDNKE</sequence>
<dbReference type="Proteomes" id="UP001302806">
    <property type="component" value="Chromosome"/>
</dbReference>
<dbReference type="Pfam" id="PF00512">
    <property type="entry name" value="HisKA"/>
    <property type="match status" value="1"/>
</dbReference>
<dbReference type="PROSITE" id="PS00041">
    <property type="entry name" value="HTH_ARAC_FAMILY_1"/>
    <property type="match status" value="1"/>
</dbReference>
<dbReference type="Gene3D" id="3.30.565.10">
    <property type="entry name" value="Histidine kinase-like ATPase, C-terminal domain"/>
    <property type="match status" value="1"/>
</dbReference>
<organism evidence="11 12">
    <name type="scientific">Thalassobellus suaedae</name>
    <dbReference type="NCBI Taxonomy" id="3074124"/>
    <lineage>
        <taxon>Bacteria</taxon>
        <taxon>Pseudomonadati</taxon>
        <taxon>Bacteroidota</taxon>
        <taxon>Flavobacteriia</taxon>
        <taxon>Flavobacteriales</taxon>
        <taxon>Flavobacteriaceae</taxon>
        <taxon>Thalassobellus</taxon>
    </lineage>
</organism>
<evidence type="ECO:0000256" key="6">
    <source>
        <dbReference type="ARBA" id="ARBA00023163"/>
    </source>
</evidence>
<dbReference type="Gene3D" id="1.10.287.130">
    <property type="match status" value="1"/>
</dbReference>
<evidence type="ECO:0000256" key="4">
    <source>
        <dbReference type="ARBA" id="ARBA00023015"/>
    </source>
</evidence>
<comment type="catalytic activity">
    <reaction evidence="1">
        <text>ATP + protein L-histidine = ADP + protein N-phospho-L-histidine.</text>
        <dbReference type="EC" id="2.7.13.3"/>
    </reaction>
</comment>
<accession>A0ABY9XZ31</accession>
<evidence type="ECO:0000313" key="11">
    <source>
        <dbReference type="EMBL" id="WNH10985.1"/>
    </source>
</evidence>
<dbReference type="PANTHER" id="PTHR43547">
    <property type="entry name" value="TWO-COMPONENT HISTIDINE KINASE"/>
    <property type="match status" value="1"/>
</dbReference>
<dbReference type="RefSeq" id="WP_415867193.1">
    <property type="nucleotide sequence ID" value="NZ_CP134537.1"/>
</dbReference>
<feature type="domain" description="Response regulatory" evidence="10">
    <location>
        <begin position="260"/>
        <end position="375"/>
    </location>
</feature>
<dbReference type="InterPro" id="IPR036097">
    <property type="entry name" value="HisK_dim/P_sf"/>
</dbReference>
<dbReference type="InterPro" id="IPR001789">
    <property type="entry name" value="Sig_transdc_resp-reg_receiver"/>
</dbReference>
<dbReference type="SMART" id="SM00448">
    <property type="entry name" value="REC"/>
    <property type="match status" value="1"/>
</dbReference>
<feature type="domain" description="HTH araC/xylS-type" evidence="8">
    <location>
        <begin position="407"/>
        <end position="506"/>
    </location>
</feature>
<dbReference type="InterPro" id="IPR018062">
    <property type="entry name" value="HTH_AraC-typ_CS"/>
</dbReference>
<proteinExistence type="predicted"/>
<evidence type="ECO:0000259" key="10">
    <source>
        <dbReference type="PROSITE" id="PS50110"/>
    </source>
</evidence>
<dbReference type="PANTHER" id="PTHR43547:SF2">
    <property type="entry name" value="HYBRID SIGNAL TRANSDUCTION HISTIDINE KINASE C"/>
    <property type="match status" value="1"/>
</dbReference>
<keyword evidence="4" id="KW-0805">Transcription regulation</keyword>
<dbReference type="CDD" id="cd00082">
    <property type="entry name" value="HisKA"/>
    <property type="match status" value="1"/>
</dbReference>
<dbReference type="SMART" id="SM00387">
    <property type="entry name" value="HATPase_c"/>
    <property type="match status" value="1"/>
</dbReference>
<dbReference type="InterPro" id="IPR003661">
    <property type="entry name" value="HisK_dim/P_dom"/>
</dbReference>
<dbReference type="SUPFAM" id="SSF52172">
    <property type="entry name" value="CheY-like"/>
    <property type="match status" value="1"/>
</dbReference>
<dbReference type="SMART" id="SM00342">
    <property type="entry name" value="HTH_ARAC"/>
    <property type="match status" value="1"/>
</dbReference>
<dbReference type="SUPFAM" id="SSF55874">
    <property type="entry name" value="ATPase domain of HSP90 chaperone/DNA topoisomerase II/histidine kinase"/>
    <property type="match status" value="1"/>
</dbReference>
<protein>
    <recommendedName>
        <fullName evidence="2">histidine kinase</fullName>
        <ecNumber evidence="2">2.7.13.3</ecNumber>
    </recommendedName>
</protein>
<dbReference type="EMBL" id="CP134537">
    <property type="protein sequence ID" value="WNH10985.1"/>
    <property type="molecule type" value="Genomic_DNA"/>
</dbReference>
<evidence type="ECO:0000256" key="7">
    <source>
        <dbReference type="PROSITE-ProRule" id="PRU00169"/>
    </source>
</evidence>
<keyword evidence="3 7" id="KW-0597">Phosphoprotein</keyword>
<gene>
    <name evidence="11" type="ORF">RHP51_08865</name>
</gene>
<dbReference type="InterPro" id="IPR004358">
    <property type="entry name" value="Sig_transdc_His_kin-like_C"/>
</dbReference>
<evidence type="ECO:0000313" key="12">
    <source>
        <dbReference type="Proteomes" id="UP001302806"/>
    </source>
</evidence>
<dbReference type="SUPFAM" id="SSF47384">
    <property type="entry name" value="Homodimeric domain of signal transducing histidine kinase"/>
    <property type="match status" value="1"/>
</dbReference>
<dbReference type="SMART" id="SM00388">
    <property type="entry name" value="HisKA"/>
    <property type="match status" value="1"/>
</dbReference>
<evidence type="ECO:0000259" key="8">
    <source>
        <dbReference type="PROSITE" id="PS01124"/>
    </source>
</evidence>
<dbReference type="InterPro" id="IPR018060">
    <property type="entry name" value="HTH_AraC"/>
</dbReference>
<dbReference type="PROSITE" id="PS01124">
    <property type="entry name" value="HTH_ARAC_FAMILY_2"/>
    <property type="match status" value="1"/>
</dbReference>
<evidence type="ECO:0000256" key="3">
    <source>
        <dbReference type="ARBA" id="ARBA00022553"/>
    </source>
</evidence>
<dbReference type="PROSITE" id="PS50110">
    <property type="entry name" value="RESPONSE_REGULATORY"/>
    <property type="match status" value="1"/>
</dbReference>
<feature type="domain" description="Histidine kinase" evidence="9">
    <location>
        <begin position="5"/>
        <end position="217"/>
    </location>
</feature>
<evidence type="ECO:0000256" key="1">
    <source>
        <dbReference type="ARBA" id="ARBA00000085"/>
    </source>
</evidence>
<keyword evidence="5" id="KW-0238">DNA-binding</keyword>
<dbReference type="InterPro" id="IPR005467">
    <property type="entry name" value="His_kinase_dom"/>
</dbReference>
<evidence type="ECO:0000256" key="2">
    <source>
        <dbReference type="ARBA" id="ARBA00012438"/>
    </source>
</evidence>
<evidence type="ECO:0000256" key="5">
    <source>
        <dbReference type="ARBA" id="ARBA00023125"/>
    </source>
</evidence>
<dbReference type="PRINTS" id="PR00344">
    <property type="entry name" value="BCTRLSENSOR"/>
</dbReference>
<dbReference type="Gene3D" id="1.10.10.60">
    <property type="entry name" value="Homeodomain-like"/>
    <property type="match status" value="2"/>
</dbReference>
<keyword evidence="6" id="KW-0804">Transcription</keyword>
<dbReference type="Pfam" id="PF12833">
    <property type="entry name" value="HTH_18"/>
    <property type="match status" value="1"/>
</dbReference>
<dbReference type="InterPro" id="IPR036890">
    <property type="entry name" value="HATPase_C_sf"/>
</dbReference>
<dbReference type="InterPro" id="IPR003594">
    <property type="entry name" value="HATPase_dom"/>
</dbReference>
<evidence type="ECO:0000259" key="9">
    <source>
        <dbReference type="PROSITE" id="PS50109"/>
    </source>
</evidence>
<feature type="modified residue" description="4-aspartylphosphate" evidence="7">
    <location>
        <position position="308"/>
    </location>
</feature>
<dbReference type="CDD" id="cd17574">
    <property type="entry name" value="REC_OmpR"/>
    <property type="match status" value="1"/>
</dbReference>
<dbReference type="Pfam" id="PF00072">
    <property type="entry name" value="Response_reg"/>
    <property type="match status" value="1"/>
</dbReference>
<dbReference type="EC" id="2.7.13.3" evidence="2"/>
<dbReference type="InterPro" id="IPR011006">
    <property type="entry name" value="CheY-like_superfamily"/>
</dbReference>